<dbReference type="PANTHER" id="PTHR32309">
    <property type="entry name" value="TYROSINE-PROTEIN KINASE"/>
    <property type="match status" value="1"/>
</dbReference>
<evidence type="ECO:0000256" key="2">
    <source>
        <dbReference type="ARBA" id="ARBA00007316"/>
    </source>
</evidence>
<dbReference type="PANTHER" id="PTHR32309:SF13">
    <property type="entry name" value="FERRIC ENTEROBACTIN TRANSPORT PROTEIN FEPE"/>
    <property type="match status" value="1"/>
</dbReference>
<keyword evidence="8" id="KW-0067">ATP-binding</keyword>
<keyword evidence="9" id="KW-0972">Capsule biogenesis/degradation</keyword>
<comment type="pathway">
    <text evidence="1">Capsule biogenesis; capsule polysaccharide biosynthesis.</text>
</comment>
<protein>
    <recommendedName>
        <fullName evidence="4">Tyrosine-protein kinase CpsD</fullName>
        <ecNumber evidence="3">2.7.10.2</ecNumber>
    </recommendedName>
</protein>
<organism evidence="15 16">
    <name type="scientific">Leuconostoc gasicomitatum</name>
    <dbReference type="NCBI Taxonomy" id="115778"/>
    <lineage>
        <taxon>Bacteria</taxon>
        <taxon>Bacillati</taxon>
        <taxon>Bacillota</taxon>
        <taxon>Bacilli</taxon>
        <taxon>Lactobacillales</taxon>
        <taxon>Lactobacillaceae</taxon>
        <taxon>Leuconostoc</taxon>
        <taxon>Leuconostoc gelidum group</taxon>
    </lineage>
</organism>
<dbReference type="EMBL" id="JAHBFI010000020">
    <property type="protein sequence ID" value="MBZ5963228.1"/>
    <property type="molecule type" value="Genomic_DNA"/>
</dbReference>
<evidence type="ECO:0000256" key="9">
    <source>
        <dbReference type="ARBA" id="ARBA00022903"/>
    </source>
</evidence>
<evidence type="ECO:0000256" key="8">
    <source>
        <dbReference type="ARBA" id="ARBA00022840"/>
    </source>
</evidence>
<comment type="function">
    <text evidence="12">Involved in the regulation of capsular polysaccharide biosynthesis. Autophosphorylation of CpsD attenuates its activity and reduces the level of encapsulation. May be part of a complex that directs the coordinated polymerization and export to the cell surface of the capsular polysaccharide.</text>
</comment>
<feature type="domain" description="AAA" evidence="14">
    <location>
        <begin position="70"/>
        <end position="207"/>
    </location>
</feature>
<evidence type="ECO:0000313" key="16">
    <source>
        <dbReference type="Proteomes" id="UP000752647"/>
    </source>
</evidence>
<evidence type="ECO:0000256" key="6">
    <source>
        <dbReference type="ARBA" id="ARBA00022741"/>
    </source>
</evidence>
<name>A0A9Q3SZW0_9LACO</name>
<dbReference type="NCBIfam" id="TIGR01007">
    <property type="entry name" value="eps_fam"/>
    <property type="match status" value="1"/>
</dbReference>
<dbReference type="GO" id="GO:0004715">
    <property type="term" value="F:non-membrane spanning protein tyrosine kinase activity"/>
    <property type="evidence" value="ECO:0007669"/>
    <property type="project" value="UniProtKB-EC"/>
</dbReference>
<evidence type="ECO:0000259" key="14">
    <source>
        <dbReference type="Pfam" id="PF13614"/>
    </source>
</evidence>
<dbReference type="EC" id="2.7.10.2" evidence="3"/>
<dbReference type="Gene3D" id="3.40.50.300">
    <property type="entry name" value="P-loop containing nucleotide triphosphate hydrolases"/>
    <property type="match status" value="1"/>
</dbReference>
<evidence type="ECO:0000256" key="13">
    <source>
        <dbReference type="ARBA" id="ARBA00051245"/>
    </source>
</evidence>
<comment type="caution">
    <text evidence="15">The sequence shown here is derived from an EMBL/GenBank/DDBJ whole genome shotgun (WGS) entry which is preliminary data.</text>
</comment>
<keyword evidence="10" id="KW-0829">Tyrosine-protein kinase</keyword>
<evidence type="ECO:0000256" key="4">
    <source>
        <dbReference type="ARBA" id="ARBA00019200"/>
    </source>
</evidence>
<accession>A0A9Q3SZW0</accession>
<reference evidence="15" key="1">
    <citation type="submission" date="2021-05" db="EMBL/GenBank/DDBJ databases">
        <title>Pangenome of Leuconostoc gelidum warrants species status for Leuconostoc gelidum subsp. gasicomitatum.</title>
        <authorList>
            <person name="Johansson P."/>
            <person name="Sade E."/>
            <person name="Hultman J."/>
            <person name="Auvinen P."/>
            <person name="Bjorkroth J."/>
        </authorList>
    </citation>
    <scope>NUCLEOTIDE SEQUENCE</scope>
    <source>
        <strain evidence="15">A.21.4</strain>
    </source>
</reference>
<evidence type="ECO:0000256" key="3">
    <source>
        <dbReference type="ARBA" id="ARBA00011903"/>
    </source>
</evidence>
<comment type="similarity">
    <text evidence="2">Belongs to the CpsD/CapB family.</text>
</comment>
<gene>
    <name evidence="15" type="ORF">KIJ12_08760</name>
</gene>
<keyword evidence="7 15" id="KW-0418">Kinase</keyword>
<dbReference type="InterPro" id="IPR025669">
    <property type="entry name" value="AAA_dom"/>
</dbReference>
<comment type="catalytic activity">
    <reaction evidence="13">
        <text>L-tyrosyl-[protein] + ATP = O-phospho-L-tyrosyl-[protein] + ADP + H(+)</text>
        <dbReference type="Rhea" id="RHEA:10596"/>
        <dbReference type="Rhea" id="RHEA-COMP:10136"/>
        <dbReference type="Rhea" id="RHEA-COMP:20101"/>
        <dbReference type="ChEBI" id="CHEBI:15378"/>
        <dbReference type="ChEBI" id="CHEBI:30616"/>
        <dbReference type="ChEBI" id="CHEBI:46858"/>
        <dbReference type="ChEBI" id="CHEBI:61978"/>
        <dbReference type="ChEBI" id="CHEBI:456216"/>
        <dbReference type="EC" id="2.7.10.2"/>
    </reaction>
</comment>
<dbReference type="GO" id="GO:0000271">
    <property type="term" value="P:polysaccharide biosynthetic process"/>
    <property type="evidence" value="ECO:0007669"/>
    <property type="project" value="UniProtKB-KW"/>
</dbReference>
<dbReference type="AlphaFoldDB" id="A0A9Q3SZW0"/>
<dbReference type="Proteomes" id="UP000752647">
    <property type="component" value="Unassembled WGS sequence"/>
</dbReference>
<evidence type="ECO:0000313" key="15">
    <source>
        <dbReference type="EMBL" id="MBZ5963228.1"/>
    </source>
</evidence>
<evidence type="ECO:0000256" key="12">
    <source>
        <dbReference type="ARBA" id="ARBA00024964"/>
    </source>
</evidence>
<evidence type="ECO:0000256" key="5">
    <source>
        <dbReference type="ARBA" id="ARBA00022679"/>
    </source>
</evidence>
<dbReference type="FunFam" id="3.40.50.300:FF:000527">
    <property type="entry name" value="Tyrosine-protein kinase etk"/>
    <property type="match status" value="1"/>
</dbReference>
<dbReference type="InterPro" id="IPR005702">
    <property type="entry name" value="Wzc-like_C"/>
</dbReference>
<keyword evidence="11" id="KW-0270">Exopolysaccharide synthesis</keyword>
<dbReference type="GO" id="GO:0042802">
    <property type="term" value="F:identical protein binding"/>
    <property type="evidence" value="ECO:0007669"/>
    <property type="project" value="UniProtKB-ARBA"/>
</dbReference>
<evidence type="ECO:0000256" key="1">
    <source>
        <dbReference type="ARBA" id="ARBA00005132"/>
    </source>
</evidence>
<sequence length="254" mass="27113">MAFFKKRSQIGRDGLSAETMTKGARLITAAEPKNPVSEQFRTLRTNIEFASVAKGDVKTLLISSALPSEGKSTITANLAVACAQQGKKVLLVDADLRRPTVAVTFGIAGNHGLTNYLADANSDIQAIIHKTSMDKLDVVTSGPVPPNPAELLGSGRMTTLISELRAHYDLVIFDVPPFLMVTDAQVLMSKMDGVAIVVSADKTTKGALQRTTEILKIAGSPVLGFIYNDQNRKKKGSAGYGYGYGYGYGDTKAK</sequence>
<dbReference type="RefSeq" id="WP_224144417.1">
    <property type="nucleotide sequence ID" value="NZ_JAHBFI010000020.1"/>
</dbReference>
<dbReference type="SUPFAM" id="SSF52540">
    <property type="entry name" value="P-loop containing nucleoside triphosphate hydrolases"/>
    <property type="match status" value="1"/>
</dbReference>
<dbReference type="GO" id="GO:0005886">
    <property type="term" value="C:plasma membrane"/>
    <property type="evidence" value="ECO:0007669"/>
    <property type="project" value="UniProtKB-ARBA"/>
</dbReference>
<keyword evidence="6" id="KW-0547">Nucleotide-binding</keyword>
<dbReference type="GO" id="GO:0005524">
    <property type="term" value="F:ATP binding"/>
    <property type="evidence" value="ECO:0007669"/>
    <property type="project" value="UniProtKB-KW"/>
</dbReference>
<keyword evidence="5" id="KW-0808">Transferase</keyword>
<dbReference type="InterPro" id="IPR027417">
    <property type="entry name" value="P-loop_NTPase"/>
</dbReference>
<dbReference type="InterPro" id="IPR050445">
    <property type="entry name" value="Bact_polysacc_biosynth/exp"/>
</dbReference>
<evidence type="ECO:0000256" key="7">
    <source>
        <dbReference type="ARBA" id="ARBA00022777"/>
    </source>
</evidence>
<dbReference type="CDD" id="cd05387">
    <property type="entry name" value="BY-kinase"/>
    <property type="match status" value="1"/>
</dbReference>
<evidence type="ECO:0000256" key="10">
    <source>
        <dbReference type="ARBA" id="ARBA00023137"/>
    </source>
</evidence>
<evidence type="ECO:0000256" key="11">
    <source>
        <dbReference type="ARBA" id="ARBA00023169"/>
    </source>
</evidence>
<dbReference type="Pfam" id="PF13614">
    <property type="entry name" value="AAA_31"/>
    <property type="match status" value="1"/>
</dbReference>
<proteinExistence type="inferred from homology"/>